<dbReference type="NCBIfam" id="TIGR00254">
    <property type="entry name" value="GGDEF"/>
    <property type="match status" value="1"/>
</dbReference>
<sequence>MLNMTRLLNFLLMLGCDRCAVKTRERKVIQVNLGVLVSIATILLFTFGFYISGNQGFLLSGLNQLPFVALLPLVLLLNYKGKFFAARWCLMLLLMADAATALMTAQGTSIKIHSYYLLFAIMLVVLFEIREWRSILILMLANLGLFSFFELHGWPSHPDIALLSTHTLAVLQALVICSCIISSCAILLISEMYAERAELVLQHQADTDTLTGLLNRRAFMRQVALQREQPGHWALSLLDLDFFKKINDNFGHDAGDVALIHVSKLLKQALKPQERLARIGGEEFALLLRLDEAGTQALQQRGEQLLESLRQQGLEYQSHYLQLTASAGLATLTPGVSASEALKQADKALYQAKINGRNRVELVDAVLQPLKRKSQSL</sequence>
<feature type="transmembrane region" description="Helical" evidence="3">
    <location>
        <begin position="57"/>
        <end position="77"/>
    </location>
</feature>
<reference evidence="5 6" key="1">
    <citation type="submission" date="2023-11" db="EMBL/GenBank/DDBJ databases">
        <title>MicrobeMod: A computational toolkit for identifying prokaryotic methylation and restriction-modification with nanopore sequencing.</title>
        <authorList>
            <person name="Crits-Christoph A."/>
            <person name="Kang S.C."/>
            <person name="Lee H."/>
            <person name="Ostrov N."/>
        </authorList>
    </citation>
    <scope>NUCLEOTIDE SEQUENCE [LARGE SCALE GENOMIC DNA]</scope>
    <source>
        <strain evidence="5 6">ATCC BAA-2732</strain>
    </source>
</reference>
<evidence type="ECO:0000259" key="4">
    <source>
        <dbReference type="PROSITE" id="PS50887"/>
    </source>
</evidence>
<dbReference type="Gene3D" id="3.30.70.270">
    <property type="match status" value="1"/>
</dbReference>
<evidence type="ECO:0000256" key="1">
    <source>
        <dbReference type="ARBA" id="ARBA00012528"/>
    </source>
</evidence>
<dbReference type="InterPro" id="IPR050469">
    <property type="entry name" value="Diguanylate_Cyclase"/>
</dbReference>
<dbReference type="InterPro" id="IPR000160">
    <property type="entry name" value="GGDEF_dom"/>
</dbReference>
<dbReference type="EMBL" id="JAWXXR010000001">
    <property type="protein sequence ID" value="MDX6015396.1"/>
    <property type="molecule type" value="Genomic_DNA"/>
</dbReference>
<keyword evidence="3" id="KW-0472">Membrane</keyword>
<accession>A0ABU4Q969</accession>
<comment type="catalytic activity">
    <reaction evidence="2">
        <text>2 GTP = 3',3'-c-di-GMP + 2 diphosphate</text>
        <dbReference type="Rhea" id="RHEA:24898"/>
        <dbReference type="ChEBI" id="CHEBI:33019"/>
        <dbReference type="ChEBI" id="CHEBI:37565"/>
        <dbReference type="ChEBI" id="CHEBI:58805"/>
        <dbReference type="EC" id="2.7.7.65"/>
    </reaction>
</comment>
<keyword evidence="3" id="KW-1133">Transmembrane helix</keyword>
<evidence type="ECO:0000256" key="2">
    <source>
        <dbReference type="ARBA" id="ARBA00034247"/>
    </source>
</evidence>
<evidence type="ECO:0000256" key="3">
    <source>
        <dbReference type="SAM" id="Phobius"/>
    </source>
</evidence>
<dbReference type="PANTHER" id="PTHR45138:SF9">
    <property type="entry name" value="DIGUANYLATE CYCLASE DGCM-RELATED"/>
    <property type="match status" value="1"/>
</dbReference>
<dbReference type="SMART" id="SM00267">
    <property type="entry name" value="GGDEF"/>
    <property type="match status" value="1"/>
</dbReference>
<dbReference type="InterPro" id="IPR043128">
    <property type="entry name" value="Rev_trsase/Diguanyl_cyclase"/>
</dbReference>
<comment type="caution">
    <text evidence="5">The sequence shown here is derived from an EMBL/GenBank/DDBJ whole genome shotgun (WGS) entry which is preliminary data.</text>
</comment>
<keyword evidence="6" id="KW-1185">Reference proteome</keyword>
<keyword evidence="3" id="KW-0812">Transmembrane</keyword>
<feature type="transmembrane region" description="Helical" evidence="3">
    <location>
        <begin position="166"/>
        <end position="189"/>
    </location>
</feature>
<feature type="transmembrane region" description="Helical" evidence="3">
    <location>
        <begin position="84"/>
        <end position="106"/>
    </location>
</feature>
<dbReference type="PROSITE" id="PS50887">
    <property type="entry name" value="GGDEF"/>
    <property type="match status" value="1"/>
</dbReference>
<dbReference type="GO" id="GO:0052621">
    <property type="term" value="F:diguanylate cyclase activity"/>
    <property type="evidence" value="ECO:0007669"/>
    <property type="project" value="UniProtKB-EC"/>
</dbReference>
<dbReference type="RefSeq" id="WP_052248239.1">
    <property type="nucleotide sequence ID" value="NZ_JAVMLF010000014.1"/>
</dbReference>
<gene>
    <name evidence="5" type="ORF">SIL79_03270</name>
</gene>
<evidence type="ECO:0000313" key="6">
    <source>
        <dbReference type="Proteomes" id="UP001272773"/>
    </source>
</evidence>
<dbReference type="InterPro" id="IPR029787">
    <property type="entry name" value="Nucleotide_cyclase"/>
</dbReference>
<feature type="domain" description="GGDEF" evidence="4">
    <location>
        <begin position="231"/>
        <end position="365"/>
    </location>
</feature>
<feature type="transmembrane region" description="Helical" evidence="3">
    <location>
        <begin position="31"/>
        <end position="51"/>
    </location>
</feature>
<dbReference type="PANTHER" id="PTHR45138">
    <property type="entry name" value="REGULATORY COMPONENTS OF SENSORY TRANSDUCTION SYSTEM"/>
    <property type="match status" value="1"/>
</dbReference>
<feature type="transmembrane region" description="Helical" evidence="3">
    <location>
        <begin position="112"/>
        <end position="129"/>
    </location>
</feature>
<keyword evidence="5" id="KW-0808">Transferase</keyword>
<dbReference type="Pfam" id="PF00990">
    <property type="entry name" value="GGDEF"/>
    <property type="match status" value="1"/>
</dbReference>
<dbReference type="Proteomes" id="UP001272773">
    <property type="component" value="Unassembled WGS sequence"/>
</dbReference>
<feature type="transmembrane region" description="Helical" evidence="3">
    <location>
        <begin position="136"/>
        <end position="154"/>
    </location>
</feature>
<organism evidence="5 6">
    <name type="scientific">Shewanella indica</name>
    <dbReference type="NCBI Taxonomy" id="768528"/>
    <lineage>
        <taxon>Bacteria</taxon>
        <taxon>Pseudomonadati</taxon>
        <taxon>Pseudomonadota</taxon>
        <taxon>Gammaproteobacteria</taxon>
        <taxon>Alteromonadales</taxon>
        <taxon>Shewanellaceae</taxon>
        <taxon>Shewanella</taxon>
    </lineage>
</organism>
<dbReference type="SUPFAM" id="SSF55073">
    <property type="entry name" value="Nucleotide cyclase"/>
    <property type="match status" value="1"/>
</dbReference>
<proteinExistence type="predicted"/>
<evidence type="ECO:0000313" key="5">
    <source>
        <dbReference type="EMBL" id="MDX6015396.1"/>
    </source>
</evidence>
<dbReference type="GeneID" id="88622496"/>
<keyword evidence="5" id="KW-0548">Nucleotidyltransferase</keyword>
<dbReference type="EC" id="2.7.7.65" evidence="1"/>
<name>A0ABU4Q969_9GAMM</name>
<dbReference type="CDD" id="cd01949">
    <property type="entry name" value="GGDEF"/>
    <property type="match status" value="1"/>
</dbReference>
<protein>
    <recommendedName>
        <fullName evidence="1">diguanylate cyclase</fullName>
        <ecNumber evidence="1">2.7.7.65</ecNumber>
    </recommendedName>
</protein>